<protein>
    <submittedName>
        <fullName evidence="2">14557_t:CDS:1</fullName>
    </submittedName>
</protein>
<evidence type="ECO:0000256" key="1">
    <source>
        <dbReference type="SAM" id="Phobius"/>
    </source>
</evidence>
<sequence>MFRAIFNRTLRSKVPISKTPGEFKRHVTSENKILESPQWNNKVDFTLKESVLHDIDKRRTEAIENRITKAENKIIFALVGCTVSIITSFISLNSTSNKKETDKKIVYVKIRD</sequence>
<organism evidence="2 3">
    <name type="scientific">Funneliformis caledonium</name>
    <dbReference type="NCBI Taxonomy" id="1117310"/>
    <lineage>
        <taxon>Eukaryota</taxon>
        <taxon>Fungi</taxon>
        <taxon>Fungi incertae sedis</taxon>
        <taxon>Mucoromycota</taxon>
        <taxon>Glomeromycotina</taxon>
        <taxon>Glomeromycetes</taxon>
        <taxon>Glomerales</taxon>
        <taxon>Glomeraceae</taxon>
        <taxon>Funneliformis</taxon>
    </lineage>
</organism>
<dbReference type="AlphaFoldDB" id="A0A9N8WPI2"/>
<dbReference type="OrthoDB" id="2353870at2759"/>
<feature type="transmembrane region" description="Helical" evidence="1">
    <location>
        <begin position="74"/>
        <end position="92"/>
    </location>
</feature>
<accession>A0A9N8WPI2</accession>
<comment type="caution">
    <text evidence="2">The sequence shown here is derived from an EMBL/GenBank/DDBJ whole genome shotgun (WGS) entry which is preliminary data.</text>
</comment>
<dbReference type="Proteomes" id="UP000789570">
    <property type="component" value="Unassembled WGS sequence"/>
</dbReference>
<gene>
    <name evidence="2" type="ORF">FCALED_LOCUS3370</name>
</gene>
<proteinExistence type="predicted"/>
<evidence type="ECO:0000313" key="3">
    <source>
        <dbReference type="Proteomes" id="UP000789570"/>
    </source>
</evidence>
<evidence type="ECO:0000313" key="2">
    <source>
        <dbReference type="EMBL" id="CAG8494194.1"/>
    </source>
</evidence>
<keyword evidence="3" id="KW-1185">Reference proteome</keyword>
<name>A0A9N8WPI2_9GLOM</name>
<reference evidence="2" key="1">
    <citation type="submission" date="2021-06" db="EMBL/GenBank/DDBJ databases">
        <authorList>
            <person name="Kallberg Y."/>
            <person name="Tangrot J."/>
            <person name="Rosling A."/>
        </authorList>
    </citation>
    <scope>NUCLEOTIDE SEQUENCE</scope>
    <source>
        <strain evidence="2">UK204</strain>
    </source>
</reference>
<keyword evidence="1" id="KW-0472">Membrane</keyword>
<keyword evidence="1" id="KW-1133">Transmembrane helix</keyword>
<dbReference type="EMBL" id="CAJVPQ010000584">
    <property type="protein sequence ID" value="CAG8494194.1"/>
    <property type="molecule type" value="Genomic_DNA"/>
</dbReference>
<keyword evidence="1" id="KW-0812">Transmembrane</keyword>